<evidence type="ECO:0000313" key="3">
    <source>
        <dbReference type="Proteomes" id="UP001153069"/>
    </source>
</evidence>
<dbReference type="AlphaFoldDB" id="A0A9N8DIL4"/>
<feature type="region of interest" description="Disordered" evidence="1">
    <location>
        <begin position="402"/>
        <end position="428"/>
    </location>
</feature>
<comment type="caution">
    <text evidence="2">The sequence shown here is derived from an EMBL/GenBank/DDBJ whole genome shotgun (WGS) entry which is preliminary data.</text>
</comment>
<feature type="compositionally biased region" description="Acidic residues" evidence="1">
    <location>
        <begin position="406"/>
        <end position="415"/>
    </location>
</feature>
<name>A0A9N8DIL4_9STRA</name>
<accession>A0A9N8DIL4</accession>
<dbReference type="Proteomes" id="UP001153069">
    <property type="component" value="Unassembled WGS sequence"/>
</dbReference>
<protein>
    <recommendedName>
        <fullName evidence="4">JmjC domain-containing protein</fullName>
    </recommendedName>
</protein>
<keyword evidence="3" id="KW-1185">Reference proteome</keyword>
<proteinExistence type="predicted"/>
<evidence type="ECO:0008006" key="4">
    <source>
        <dbReference type="Google" id="ProtNLM"/>
    </source>
</evidence>
<dbReference type="SUPFAM" id="SSF51197">
    <property type="entry name" value="Clavaminate synthase-like"/>
    <property type="match status" value="1"/>
</dbReference>
<evidence type="ECO:0000313" key="2">
    <source>
        <dbReference type="EMBL" id="CAB9503319.1"/>
    </source>
</evidence>
<dbReference type="Gene3D" id="2.60.120.650">
    <property type="entry name" value="Cupin"/>
    <property type="match status" value="1"/>
</dbReference>
<sequence length="428" mass="48641">MKRQRHCQRLSPLLSFLFFQWQLQILVATLLASSPVTAFYMDRVHRSTFTEAPGMWEDVPVVLEEFLDVSECEEWWQHISTRSRNEPVQVHGDSSSSQQLMPLRRAVTHILQSSSHATPLSATSLGSSCSTDQLPLYDRLDALFTEDDTDDTMDWLSACFGRHVPLYDTLTIEGEGSSATPISSHPFTQMILCLQGDSLIRVMPPNPWMRLCSTSLDRLAWEGFPVSFGNQLHVGQQKHHKDSLSLFALRHQDVQLDDEDEEEYDDDPYGPLQEWAEEATLLHPNFAIPTNQDDDNDDDDAWHSSVLLPGDVVVIPPGWWYQTYSTNQAVCVQSQRCGGSEMGCHLVQHVLEQAGISSKLLLQNYLESENVDGAAVYSSERYYTVTEAQELVDALFETLEDHYDNNDDDDDDDTTSESQFPQKNKLEW</sequence>
<gene>
    <name evidence="2" type="ORF">SEMRO_162_G072830.1</name>
</gene>
<evidence type="ECO:0000256" key="1">
    <source>
        <dbReference type="SAM" id="MobiDB-lite"/>
    </source>
</evidence>
<dbReference type="EMBL" id="CAICTM010000161">
    <property type="protein sequence ID" value="CAB9503319.1"/>
    <property type="molecule type" value="Genomic_DNA"/>
</dbReference>
<organism evidence="2 3">
    <name type="scientific">Seminavis robusta</name>
    <dbReference type="NCBI Taxonomy" id="568900"/>
    <lineage>
        <taxon>Eukaryota</taxon>
        <taxon>Sar</taxon>
        <taxon>Stramenopiles</taxon>
        <taxon>Ochrophyta</taxon>
        <taxon>Bacillariophyta</taxon>
        <taxon>Bacillariophyceae</taxon>
        <taxon>Bacillariophycidae</taxon>
        <taxon>Naviculales</taxon>
        <taxon>Naviculaceae</taxon>
        <taxon>Seminavis</taxon>
    </lineage>
</organism>
<reference evidence="2" key="1">
    <citation type="submission" date="2020-06" db="EMBL/GenBank/DDBJ databases">
        <authorList>
            <consortium name="Plant Systems Biology data submission"/>
        </authorList>
    </citation>
    <scope>NUCLEOTIDE SEQUENCE</scope>
    <source>
        <strain evidence="2">D6</strain>
    </source>
</reference>
<dbReference type="OrthoDB" id="53409at2759"/>